<feature type="region of interest" description="Disordered" evidence="1">
    <location>
        <begin position="57"/>
        <end position="83"/>
    </location>
</feature>
<dbReference type="EMBL" id="SJPO01000002">
    <property type="protein sequence ID" value="TWT78396.1"/>
    <property type="molecule type" value="Genomic_DNA"/>
</dbReference>
<proteinExistence type="predicted"/>
<reference evidence="2 3" key="1">
    <citation type="submission" date="2019-02" db="EMBL/GenBank/DDBJ databases">
        <title>Deep-cultivation of Planctomycetes and their phenomic and genomic characterization uncovers novel biology.</title>
        <authorList>
            <person name="Wiegand S."/>
            <person name="Jogler M."/>
            <person name="Boedeker C."/>
            <person name="Pinto D."/>
            <person name="Vollmers J."/>
            <person name="Rivas-Marin E."/>
            <person name="Kohn T."/>
            <person name="Peeters S.H."/>
            <person name="Heuer A."/>
            <person name="Rast P."/>
            <person name="Oberbeckmann S."/>
            <person name="Bunk B."/>
            <person name="Jeske O."/>
            <person name="Meyerdierks A."/>
            <person name="Storesund J.E."/>
            <person name="Kallscheuer N."/>
            <person name="Luecker S."/>
            <person name="Lage O.M."/>
            <person name="Pohl T."/>
            <person name="Merkel B.J."/>
            <person name="Hornburger P."/>
            <person name="Mueller R.-W."/>
            <person name="Bruemmer F."/>
            <person name="Labrenz M."/>
            <person name="Spormann A.M."/>
            <person name="Op Den Camp H."/>
            <person name="Overmann J."/>
            <person name="Amann R."/>
            <person name="Jetten M.S.M."/>
            <person name="Mascher T."/>
            <person name="Medema M.H."/>
            <person name="Devos D.P."/>
            <person name="Kaster A.-K."/>
            <person name="Ovreas L."/>
            <person name="Rohde M."/>
            <person name="Galperin M.Y."/>
            <person name="Jogler C."/>
        </authorList>
    </citation>
    <scope>NUCLEOTIDE SEQUENCE [LARGE SCALE GENOMIC DNA]</scope>
    <source>
        <strain evidence="2 3">Pla123a</strain>
    </source>
</reference>
<feature type="compositionally biased region" description="Basic residues" evidence="1">
    <location>
        <begin position="63"/>
        <end position="76"/>
    </location>
</feature>
<protein>
    <submittedName>
        <fullName evidence="2">Uncharacterized protein</fullName>
    </submittedName>
</protein>
<keyword evidence="3" id="KW-1185">Reference proteome</keyword>
<evidence type="ECO:0000256" key="1">
    <source>
        <dbReference type="SAM" id="MobiDB-lite"/>
    </source>
</evidence>
<evidence type="ECO:0000313" key="2">
    <source>
        <dbReference type="EMBL" id="TWT78396.1"/>
    </source>
</evidence>
<name>A0A5C5YUE1_9BACT</name>
<dbReference type="RefSeq" id="WP_146584822.1">
    <property type="nucleotide sequence ID" value="NZ_SJPO01000002.1"/>
</dbReference>
<comment type="caution">
    <text evidence="2">The sequence shown here is derived from an EMBL/GenBank/DDBJ whole genome shotgun (WGS) entry which is preliminary data.</text>
</comment>
<sequence>MPKCPHCGSKEVYLSRAEDKAIYRLVMLARVRCHECYECFFVPSWGIRRWRKAESLLPSQSGHAHKRHSGQGRRKAAAPEQSA</sequence>
<organism evidence="2 3">
    <name type="scientific">Posidoniimonas polymericola</name>
    <dbReference type="NCBI Taxonomy" id="2528002"/>
    <lineage>
        <taxon>Bacteria</taxon>
        <taxon>Pseudomonadati</taxon>
        <taxon>Planctomycetota</taxon>
        <taxon>Planctomycetia</taxon>
        <taxon>Pirellulales</taxon>
        <taxon>Lacipirellulaceae</taxon>
        <taxon>Posidoniimonas</taxon>
    </lineage>
</organism>
<gene>
    <name evidence="2" type="ORF">Pla123a_11870</name>
</gene>
<dbReference type="Proteomes" id="UP000318478">
    <property type="component" value="Unassembled WGS sequence"/>
</dbReference>
<evidence type="ECO:0000313" key="3">
    <source>
        <dbReference type="Proteomes" id="UP000318478"/>
    </source>
</evidence>
<dbReference type="AlphaFoldDB" id="A0A5C5YUE1"/>
<accession>A0A5C5YUE1</accession>